<feature type="compositionally biased region" description="Low complexity" evidence="9">
    <location>
        <begin position="426"/>
        <end position="437"/>
    </location>
</feature>
<dbReference type="InterPro" id="IPR003954">
    <property type="entry name" value="RRM_euk-type"/>
</dbReference>
<evidence type="ECO:0000256" key="1">
    <source>
        <dbReference type="ARBA" id="ARBA00004123"/>
    </source>
</evidence>
<dbReference type="PANTHER" id="PTHR12603:SF0">
    <property type="entry name" value="CCR4-NOT TRANSCRIPTION COMPLEX SUBUNIT 4"/>
    <property type="match status" value="1"/>
</dbReference>
<evidence type="ECO:0000256" key="7">
    <source>
        <dbReference type="ARBA" id="ARBA00023242"/>
    </source>
</evidence>
<sequence length="1312" mass="141495">MSATKLHPSLPAPVVHASVALQSKSSVLTGVQDAYWSDEEEAAECPLCLEEMDVSDLNFRPCQCGYQICRFCWHHIKENLNKKCPACRREYSDEAVQFKPVNKDDHRRLTQQKKQRERERKELDALGRRHLANVRVVQRNVVYVVGIGPRFAKEELIPTLRSNEYFGQYGRISKILLVKRSPPGGQTPVVGLYITYHRREDAARCIAAVDGTASPGGGNEVMRASYGTTKYCMAFLRGASCTDHSCMNLHEWGDEKDCFTKEDLSTLQHTIKDTETARKTVVLGKKPDDTSARLPRSASWAKGATNTTHTSTALHNNTNITAARSSRRNMLARPRAATPAGERDHEATPTAKGKEAKPPSATTTARPSSVASSSRPSTPAAGARPSTSAARTAKSKAPPPVPLPPRSPASSVAVESDFGSGSQGLPTSSVSPEPVTPAMTPAIPSAVPDVPPGLSAPPGLPPPNRENPNNPTYQMSTQVQALLNDVKARRESALPATGVSPFPDLDRTLQTLTGGDGKFGGFSFNLDPKLAGAEDLDALQEMDPPGSTVPFSGSFVDAFPALLSGNQLTPNPLMSPPGLGFPPHTPSSIYDPNERQPSSSASYTGSFNPFNDSSDTDANTAARRLALDDDPSRRMSRFGFARGGKQGFSSGSSPRVGASPLSAAENHQSMYSPSDVVSPSSPWSAYQQQQSFHPHSSSAASSPMVSQAQAQAHHHGYGQMQSTGRFQPFDQPPPVSEAALREFIQSSRDQQQRPNPVRAPSGGLGDGDQYGFNHRQPFNDPAIMSASFSSMHSDSRYQNQPSEFQSNQMGFGPPPGLTFPPPGLSPSPNPMNMGSNMDMVSHVPSSTSPAPSPSPLLSSSDFPALTAQPPQPSTPATSERTHELPAEETDSKAAKKVARKAAAAERAAERAKVAAERKVEKDKERAVKKAEKERLEKARLEKEKAEKERLERERAEKAKEKEREKAARAKAEKEKAERERLEKEKEREKGAKELAARLAQEKEKARNEKAAAAASKPATDQGAKGTGRPAQSNTPGPAPAPSPASQGPLLSKMPKKNRPITKPIKIPKEDETLAESPSLAWTAASEAPQLPSGKTASIVDSNSTSSRGQSVERLPSSEPTSIEDLLAQIDLQCPTMDLAGHPFFDTSKINPAAKMPLEYGPLVHALSALSVGGGSFANSMPSGSIDNAVSSFQQLLETLTQTISDLLRLLPRTTWDDSSSFDGVLRDMLKGDDFLEDNGEEGGKDEVAALTLALERRARWMEVQLSKLEELHRDINTAASAPCCRSMTTGGTRTASRRAWGTRCRNSTRWAW</sequence>
<feature type="compositionally biased region" description="Basic and acidic residues" evidence="9">
    <location>
        <begin position="341"/>
        <end position="357"/>
    </location>
</feature>
<dbReference type="Gene3D" id="3.30.70.330">
    <property type="match status" value="1"/>
</dbReference>
<keyword evidence="3 8" id="KW-0863">Zinc-finger</keyword>
<dbReference type="InterPro" id="IPR013083">
    <property type="entry name" value="Znf_RING/FYVE/PHD"/>
</dbReference>
<keyword evidence="7" id="KW-0539">Nucleus</keyword>
<dbReference type="FunFam" id="3.30.40.10:FF:000006">
    <property type="entry name" value="CCR4-NOT transcription complex subunit 4"/>
    <property type="match status" value="1"/>
</dbReference>
<feature type="compositionally biased region" description="Low complexity" evidence="9">
    <location>
        <begin position="358"/>
        <end position="396"/>
    </location>
</feature>
<feature type="compositionally biased region" description="Polar residues" evidence="9">
    <location>
        <begin position="796"/>
        <end position="808"/>
    </location>
</feature>
<dbReference type="InterPro" id="IPR001841">
    <property type="entry name" value="Znf_RING"/>
</dbReference>
<feature type="compositionally biased region" description="Pro residues" evidence="9">
    <location>
        <begin position="449"/>
        <end position="465"/>
    </location>
</feature>
<feature type="compositionally biased region" description="Polar residues" evidence="9">
    <location>
        <begin position="586"/>
        <end position="619"/>
    </location>
</feature>
<dbReference type="GO" id="GO:0016567">
    <property type="term" value="P:protein ubiquitination"/>
    <property type="evidence" value="ECO:0007669"/>
    <property type="project" value="TreeGrafter"/>
</dbReference>
<dbReference type="InterPro" id="IPR035979">
    <property type="entry name" value="RBD_domain_sf"/>
</dbReference>
<evidence type="ECO:0000259" key="10">
    <source>
        <dbReference type="PROSITE" id="PS50089"/>
    </source>
</evidence>
<dbReference type="Proteomes" id="UP000298061">
    <property type="component" value="Unassembled WGS sequence"/>
</dbReference>
<feature type="compositionally biased region" description="Basic and acidic residues" evidence="9">
    <location>
        <begin position="879"/>
        <end position="893"/>
    </location>
</feature>
<dbReference type="SUPFAM" id="SSF57850">
    <property type="entry name" value="RING/U-box"/>
    <property type="match status" value="1"/>
</dbReference>
<feature type="domain" description="RING-type" evidence="10">
    <location>
        <begin position="45"/>
        <end position="88"/>
    </location>
</feature>
<proteinExistence type="predicted"/>
<name>A0A4Y9ZMZ0_9AGAM</name>
<dbReference type="GO" id="GO:0008270">
    <property type="term" value="F:zinc ion binding"/>
    <property type="evidence" value="ECO:0007669"/>
    <property type="project" value="UniProtKB-KW"/>
</dbReference>
<protein>
    <recommendedName>
        <fullName evidence="10">RING-type domain-containing protein</fullName>
    </recommendedName>
</protein>
<evidence type="ECO:0000256" key="3">
    <source>
        <dbReference type="ARBA" id="ARBA00022771"/>
    </source>
</evidence>
<keyword evidence="5" id="KW-0694">RNA-binding</keyword>
<feature type="compositionally biased region" description="Polar residues" evidence="9">
    <location>
        <begin position="744"/>
        <end position="754"/>
    </location>
</feature>
<feature type="compositionally biased region" description="Pro residues" evidence="9">
    <location>
        <begin position="573"/>
        <end position="585"/>
    </location>
</feature>
<reference evidence="11 12" key="1">
    <citation type="submission" date="2019-02" db="EMBL/GenBank/DDBJ databases">
        <title>Genome sequencing of the rare red list fungi Hericium alpestre (H. flagellum).</title>
        <authorList>
            <person name="Buettner E."/>
            <person name="Kellner H."/>
        </authorList>
    </citation>
    <scope>NUCLEOTIDE SEQUENCE [LARGE SCALE GENOMIC DNA]</scope>
    <source>
        <strain evidence="11 12">DSM 108284</strain>
    </source>
</reference>
<dbReference type="SUPFAM" id="SSF54928">
    <property type="entry name" value="RNA-binding domain, RBD"/>
    <property type="match status" value="1"/>
</dbReference>
<keyword evidence="12" id="KW-1185">Reference proteome</keyword>
<feature type="region of interest" description="Disordered" evidence="9">
    <location>
        <begin position="571"/>
        <end position="1118"/>
    </location>
</feature>
<keyword evidence="2" id="KW-0479">Metal-binding</keyword>
<dbReference type="GO" id="GO:0003723">
    <property type="term" value="F:RNA binding"/>
    <property type="evidence" value="ECO:0007669"/>
    <property type="project" value="UniProtKB-KW"/>
</dbReference>
<dbReference type="InterPro" id="IPR039515">
    <property type="entry name" value="NOT4_mRING-HC-C4C4"/>
</dbReference>
<dbReference type="Gene3D" id="3.30.40.10">
    <property type="entry name" value="Zinc/RING finger domain, C3HC4 (zinc finger)"/>
    <property type="match status" value="1"/>
</dbReference>
<feature type="region of interest" description="Disordered" evidence="9">
    <location>
        <begin position="102"/>
        <end position="122"/>
    </location>
</feature>
<dbReference type="GO" id="GO:0030014">
    <property type="term" value="C:CCR4-NOT complex"/>
    <property type="evidence" value="ECO:0007669"/>
    <property type="project" value="InterPro"/>
</dbReference>
<organism evidence="11 12">
    <name type="scientific">Hericium alpestre</name>
    <dbReference type="NCBI Taxonomy" id="135208"/>
    <lineage>
        <taxon>Eukaryota</taxon>
        <taxon>Fungi</taxon>
        <taxon>Dikarya</taxon>
        <taxon>Basidiomycota</taxon>
        <taxon>Agaricomycotina</taxon>
        <taxon>Agaricomycetes</taxon>
        <taxon>Russulales</taxon>
        <taxon>Hericiaceae</taxon>
        <taxon>Hericium</taxon>
    </lineage>
</organism>
<feature type="compositionally biased region" description="Pro residues" evidence="9">
    <location>
        <begin position="397"/>
        <end position="407"/>
    </location>
</feature>
<keyword evidence="6" id="KW-0175">Coiled coil</keyword>
<evidence type="ECO:0000256" key="4">
    <source>
        <dbReference type="ARBA" id="ARBA00022833"/>
    </source>
</evidence>
<evidence type="ECO:0000313" key="11">
    <source>
        <dbReference type="EMBL" id="TFY75620.1"/>
    </source>
</evidence>
<dbReference type="InterPro" id="IPR012677">
    <property type="entry name" value="Nucleotide-bd_a/b_plait_sf"/>
</dbReference>
<feature type="region of interest" description="Disordered" evidence="9">
    <location>
        <begin position="284"/>
        <end position="473"/>
    </location>
</feature>
<dbReference type="STRING" id="135208.A0A4Y9ZMZ0"/>
<evidence type="ECO:0000256" key="5">
    <source>
        <dbReference type="ARBA" id="ARBA00022884"/>
    </source>
</evidence>
<feature type="compositionally biased region" description="Basic and acidic residues" evidence="9">
    <location>
        <begin position="902"/>
        <end position="1009"/>
    </location>
</feature>
<dbReference type="InterPro" id="IPR034261">
    <property type="entry name" value="CNOT4_RRM"/>
</dbReference>
<dbReference type="SMART" id="SM00361">
    <property type="entry name" value="RRM_1"/>
    <property type="match status" value="1"/>
</dbReference>
<evidence type="ECO:0000256" key="8">
    <source>
        <dbReference type="PROSITE-ProRule" id="PRU00175"/>
    </source>
</evidence>
<gene>
    <name evidence="11" type="ORF">EWM64_g8393</name>
</gene>
<dbReference type="EMBL" id="SFCI01001498">
    <property type="protein sequence ID" value="TFY75620.1"/>
    <property type="molecule type" value="Genomic_DNA"/>
</dbReference>
<dbReference type="OrthoDB" id="1923159at2759"/>
<accession>A0A4Y9ZMZ0</accession>
<feature type="compositionally biased region" description="Polar residues" evidence="9">
    <location>
        <begin position="304"/>
        <end position="324"/>
    </location>
</feature>
<feature type="compositionally biased region" description="Pro residues" evidence="9">
    <location>
        <begin position="812"/>
        <end position="829"/>
    </location>
</feature>
<dbReference type="Pfam" id="PF14570">
    <property type="entry name" value="zf-RING_4"/>
    <property type="match status" value="1"/>
</dbReference>
<dbReference type="GO" id="GO:0004842">
    <property type="term" value="F:ubiquitin-protein transferase activity"/>
    <property type="evidence" value="ECO:0007669"/>
    <property type="project" value="InterPro"/>
</dbReference>
<feature type="compositionally biased region" description="Polar residues" evidence="9">
    <location>
        <begin position="1092"/>
        <end position="1109"/>
    </location>
</feature>
<feature type="compositionally biased region" description="Low complexity" evidence="9">
    <location>
        <begin position="844"/>
        <end position="878"/>
    </location>
</feature>
<evidence type="ECO:0000256" key="2">
    <source>
        <dbReference type="ARBA" id="ARBA00022723"/>
    </source>
</evidence>
<dbReference type="PROSITE" id="PS50089">
    <property type="entry name" value="ZF_RING_2"/>
    <property type="match status" value="1"/>
</dbReference>
<comment type="subcellular location">
    <subcellularLocation>
        <location evidence="1">Nucleus</location>
    </subcellularLocation>
</comment>
<feature type="compositionally biased region" description="Low complexity" evidence="9">
    <location>
        <begin position="672"/>
        <end position="711"/>
    </location>
</feature>
<dbReference type="GO" id="GO:0005634">
    <property type="term" value="C:nucleus"/>
    <property type="evidence" value="ECO:0007669"/>
    <property type="project" value="UniProtKB-SubCell"/>
</dbReference>
<dbReference type="CDD" id="cd12438">
    <property type="entry name" value="RRM_CNOT4"/>
    <property type="match status" value="1"/>
</dbReference>
<evidence type="ECO:0000313" key="12">
    <source>
        <dbReference type="Proteomes" id="UP000298061"/>
    </source>
</evidence>
<dbReference type="PANTHER" id="PTHR12603">
    <property type="entry name" value="CCR4-NOT TRANSCRIPTION COMPLEX RELATED"/>
    <property type="match status" value="1"/>
</dbReference>
<keyword evidence="4" id="KW-0862">Zinc</keyword>
<evidence type="ECO:0000256" key="6">
    <source>
        <dbReference type="ARBA" id="ARBA00023054"/>
    </source>
</evidence>
<dbReference type="InterPro" id="IPR039780">
    <property type="entry name" value="Mot2"/>
</dbReference>
<dbReference type="CDD" id="cd16618">
    <property type="entry name" value="mRING-HC-C4C4_CNOT4"/>
    <property type="match status" value="1"/>
</dbReference>
<comment type="caution">
    <text evidence="11">The sequence shown here is derived from an EMBL/GenBank/DDBJ whole genome shotgun (WGS) entry which is preliminary data.</text>
</comment>
<evidence type="ECO:0000256" key="9">
    <source>
        <dbReference type="SAM" id="MobiDB-lite"/>
    </source>
</evidence>